<comment type="caution">
    <text evidence="5">The sequence shown here is derived from an EMBL/GenBank/DDBJ whole genome shotgun (WGS) entry which is preliminary data.</text>
</comment>
<evidence type="ECO:0000256" key="2">
    <source>
        <dbReference type="ARBA" id="ARBA00005866"/>
    </source>
</evidence>
<dbReference type="Proteomes" id="UP001267878">
    <property type="component" value="Unassembled WGS sequence"/>
</dbReference>
<dbReference type="Gene3D" id="2.70.98.10">
    <property type="match status" value="1"/>
</dbReference>
<organism evidence="5 6">
    <name type="scientific">Agrilutibacter niabensis</name>
    <dbReference type="NCBI Taxonomy" id="380628"/>
    <lineage>
        <taxon>Bacteria</taxon>
        <taxon>Pseudomonadati</taxon>
        <taxon>Pseudomonadota</taxon>
        <taxon>Gammaproteobacteria</taxon>
        <taxon>Lysobacterales</taxon>
        <taxon>Lysobacteraceae</taxon>
        <taxon>Agrilutibacter</taxon>
    </lineage>
</organism>
<evidence type="ECO:0000313" key="5">
    <source>
        <dbReference type="EMBL" id="MDR7099874.1"/>
    </source>
</evidence>
<keyword evidence="6" id="KW-1185">Reference proteome</keyword>
<dbReference type="SUPFAM" id="SSF74650">
    <property type="entry name" value="Galactose mutarotase-like"/>
    <property type="match status" value="1"/>
</dbReference>
<dbReference type="InterPro" id="IPR025532">
    <property type="entry name" value="G6P_1-epimerase"/>
</dbReference>
<evidence type="ECO:0000256" key="1">
    <source>
        <dbReference type="ARBA" id="ARBA00001096"/>
    </source>
</evidence>
<dbReference type="EC" id="5.1.3.15" evidence="4"/>
<reference evidence="5 6" key="1">
    <citation type="submission" date="2023-07" db="EMBL/GenBank/DDBJ databases">
        <title>Sorghum-associated microbial communities from plants grown in Nebraska, USA.</title>
        <authorList>
            <person name="Schachtman D."/>
        </authorList>
    </citation>
    <scope>NUCLEOTIDE SEQUENCE [LARGE SCALE GENOMIC DNA]</scope>
    <source>
        <strain evidence="5 6">BE187</strain>
    </source>
</reference>
<accession>A0ABU1VQV9</accession>
<dbReference type="InterPro" id="IPR011013">
    <property type="entry name" value="Gal_mutarotase_sf_dom"/>
</dbReference>
<evidence type="ECO:0000256" key="3">
    <source>
        <dbReference type="ARBA" id="ARBA00023235"/>
    </source>
</evidence>
<dbReference type="PANTHER" id="PTHR11122">
    <property type="entry name" value="APOSPORY-ASSOCIATED PROTEIN C-RELATED"/>
    <property type="match status" value="1"/>
</dbReference>
<evidence type="ECO:0000256" key="4">
    <source>
        <dbReference type="PIRNR" id="PIRNR016020"/>
    </source>
</evidence>
<dbReference type="PIRSF" id="PIRSF016020">
    <property type="entry name" value="PHexose_mutarotase"/>
    <property type="match status" value="1"/>
</dbReference>
<dbReference type="RefSeq" id="WP_310054337.1">
    <property type="nucleotide sequence ID" value="NZ_JAVDVW010000002.1"/>
</dbReference>
<dbReference type="InterPro" id="IPR014718">
    <property type="entry name" value="GH-type_carb-bd"/>
</dbReference>
<evidence type="ECO:0000313" key="6">
    <source>
        <dbReference type="Proteomes" id="UP001267878"/>
    </source>
</evidence>
<dbReference type="InterPro" id="IPR008183">
    <property type="entry name" value="Aldose_1/G6P_1-epimerase"/>
</dbReference>
<keyword evidence="3 4" id="KW-0413">Isomerase</keyword>
<comment type="catalytic activity">
    <reaction evidence="1">
        <text>alpha-D-glucose 6-phosphate = beta-D-glucose 6-phosphate</text>
        <dbReference type="Rhea" id="RHEA:16249"/>
        <dbReference type="ChEBI" id="CHEBI:58225"/>
        <dbReference type="ChEBI" id="CHEBI:58247"/>
        <dbReference type="EC" id="5.1.3.15"/>
    </reaction>
</comment>
<gene>
    <name evidence="5" type="ORF">J2X04_002255</name>
</gene>
<dbReference type="EMBL" id="JAVDVW010000002">
    <property type="protein sequence ID" value="MDR7099874.1"/>
    <property type="molecule type" value="Genomic_DNA"/>
</dbReference>
<proteinExistence type="inferred from homology"/>
<dbReference type="PANTHER" id="PTHR11122:SF13">
    <property type="entry name" value="GLUCOSE-6-PHOSPHATE 1-EPIMERASE"/>
    <property type="match status" value="1"/>
</dbReference>
<dbReference type="CDD" id="cd09020">
    <property type="entry name" value="D-hex-6-P-epi_like"/>
    <property type="match status" value="1"/>
</dbReference>
<dbReference type="Pfam" id="PF01263">
    <property type="entry name" value="Aldose_epim"/>
    <property type="match status" value="1"/>
</dbReference>
<protein>
    <recommendedName>
        <fullName evidence="4">Putative glucose-6-phosphate 1-epimerase</fullName>
        <ecNumber evidence="4">5.1.3.15</ecNumber>
    </recommendedName>
</protein>
<name>A0ABU1VQV9_9GAMM</name>
<sequence>MSLRSTRVDHHGTPCTLLHGEGGASALVALHGAHVLSWISADGRERLFLGQRACYDEGAAIRGGVPVIFPQFAGRGPLRKHGFARTLPWRFVGADERAVFELDSGPATASWPHAFTVRLYIRLDATTLDLELEVDNNGSSGFAFTAALHTYLAVDALDTTTLHGLRDCRYEDSANGGAILRQEDELLRFDGEVDRIYSSPSRSIELRDGPRRTTIGQRGFADTVVWNPGSALAASIGDLAPDEYRRFVCVEAGQVLQPVQLVPGGRWSGAQHLR</sequence>
<dbReference type="GO" id="GO:0047938">
    <property type="term" value="F:glucose-6-phosphate 1-epimerase activity"/>
    <property type="evidence" value="ECO:0007669"/>
    <property type="project" value="UniProtKB-EC"/>
</dbReference>
<comment type="similarity">
    <text evidence="2 4">Belongs to the glucose-6-phosphate 1-epimerase family.</text>
</comment>